<evidence type="ECO:0000256" key="1">
    <source>
        <dbReference type="ARBA" id="ARBA00001946"/>
    </source>
</evidence>
<dbReference type="GO" id="GO:0005886">
    <property type="term" value="C:plasma membrane"/>
    <property type="evidence" value="ECO:0007669"/>
    <property type="project" value="UniProtKB-SubCell"/>
</dbReference>
<dbReference type="PATRIC" id="fig|218284.4.peg.3170"/>
<dbReference type="Pfam" id="PF02654">
    <property type="entry name" value="CobS"/>
    <property type="match status" value="1"/>
</dbReference>
<dbReference type="OrthoDB" id="9794626at2"/>
<keyword evidence="12 19" id="KW-1133">Transmembrane helix</keyword>
<evidence type="ECO:0000256" key="12">
    <source>
        <dbReference type="ARBA" id="ARBA00022989"/>
    </source>
</evidence>
<evidence type="ECO:0000256" key="8">
    <source>
        <dbReference type="ARBA" id="ARBA00022573"/>
    </source>
</evidence>
<evidence type="ECO:0000256" key="15">
    <source>
        <dbReference type="ARBA" id="ARBA00032605"/>
    </source>
</evidence>
<dbReference type="EC" id="2.7.8.26" evidence="5 19"/>
<dbReference type="UniPathway" id="UPA00148">
    <property type="reaction ID" value="UER00238"/>
</dbReference>
<comment type="catalytic activity">
    <reaction evidence="18 19">
        <text>alpha-ribazole 5'-phosphate + adenosylcob(III)inamide-GDP = adenosylcob(III)alamin 5'-phosphate + GMP + H(+)</text>
        <dbReference type="Rhea" id="RHEA:23560"/>
        <dbReference type="ChEBI" id="CHEBI:15378"/>
        <dbReference type="ChEBI" id="CHEBI:57918"/>
        <dbReference type="ChEBI" id="CHEBI:58115"/>
        <dbReference type="ChEBI" id="CHEBI:60487"/>
        <dbReference type="ChEBI" id="CHEBI:60493"/>
        <dbReference type="EC" id="2.7.8.26"/>
    </reaction>
</comment>
<dbReference type="GO" id="GO:0051073">
    <property type="term" value="F:adenosylcobinamide-GDP ribazoletransferase activity"/>
    <property type="evidence" value="ECO:0007669"/>
    <property type="project" value="UniProtKB-UniRule"/>
</dbReference>
<proteinExistence type="inferred from homology"/>
<evidence type="ECO:0000256" key="5">
    <source>
        <dbReference type="ARBA" id="ARBA00013200"/>
    </source>
</evidence>
<evidence type="ECO:0000256" key="4">
    <source>
        <dbReference type="ARBA" id="ARBA00010561"/>
    </source>
</evidence>
<comment type="pathway">
    <text evidence="3 19">Cofactor biosynthesis; adenosylcobalamin biosynthesis; adenosylcobalamin from cob(II)yrinate a,c-diamide: step 7/7.</text>
</comment>
<organism evidence="20 21">
    <name type="scientific">Rossellomorea vietnamensis</name>
    <dbReference type="NCBI Taxonomy" id="218284"/>
    <lineage>
        <taxon>Bacteria</taxon>
        <taxon>Bacillati</taxon>
        <taxon>Bacillota</taxon>
        <taxon>Bacilli</taxon>
        <taxon>Bacillales</taxon>
        <taxon>Bacillaceae</taxon>
        <taxon>Rossellomorea</taxon>
    </lineage>
</organism>
<accession>A0A0P6WQW8</accession>
<evidence type="ECO:0000256" key="11">
    <source>
        <dbReference type="ARBA" id="ARBA00022842"/>
    </source>
</evidence>
<evidence type="ECO:0000313" key="21">
    <source>
        <dbReference type="Proteomes" id="UP000050398"/>
    </source>
</evidence>
<evidence type="ECO:0000256" key="3">
    <source>
        <dbReference type="ARBA" id="ARBA00004663"/>
    </source>
</evidence>
<keyword evidence="13 19" id="KW-0472">Membrane</keyword>
<evidence type="ECO:0000256" key="19">
    <source>
        <dbReference type="HAMAP-Rule" id="MF_00719"/>
    </source>
</evidence>
<evidence type="ECO:0000256" key="6">
    <source>
        <dbReference type="ARBA" id="ARBA00015850"/>
    </source>
</evidence>
<evidence type="ECO:0000256" key="16">
    <source>
        <dbReference type="ARBA" id="ARBA00032853"/>
    </source>
</evidence>
<comment type="function">
    <text evidence="14 19">Joins adenosylcobinamide-GDP and alpha-ribazole to generate adenosylcobalamin (Ado-cobalamin). Also synthesizes adenosylcobalamin 5'-phosphate from adenosylcobinamide-GDP and alpha-ribazole 5'-phosphate.</text>
</comment>
<comment type="caution">
    <text evidence="20">The sequence shown here is derived from an EMBL/GenBank/DDBJ whole genome shotgun (WGS) entry which is preliminary data.</text>
</comment>
<keyword evidence="10 19" id="KW-0812">Transmembrane</keyword>
<dbReference type="EMBL" id="LIXZ01000005">
    <property type="protein sequence ID" value="KPL59969.1"/>
    <property type="molecule type" value="Genomic_DNA"/>
</dbReference>
<keyword evidence="8 19" id="KW-0169">Cobalamin biosynthesis</keyword>
<feature type="transmembrane region" description="Helical" evidence="19">
    <location>
        <begin position="208"/>
        <end position="226"/>
    </location>
</feature>
<reference evidence="20 21" key="1">
    <citation type="submission" date="2015-08" db="EMBL/GenBank/DDBJ databases">
        <title>Draft Genome Sequence of Bacillus vietnamensis UCD-SED5.</title>
        <authorList>
            <person name="Lee R.D."/>
            <person name="Jospin G."/>
            <person name="Lang J.M."/>
            <person name="Coil D.A."/>
            <person name="Eisen J.A."/>
        </authorList>
    </citation>
    <scope>NUCLEOTIDE SEQUENCE [LARGE SCALE GENOMIC DNA]</scope>
    <source>
        <strain evidence="20 21">UCD-SED5</strain>
    </source>
</reference>
<dbReference type="PANTHER" id="PTHR34148:SF1">
    <property type="entry name" value="ADENOSYLCOBINAMIDE-GDP RIBAZOLETRANSFERASE"/>
    <property type="match status" value="1"/>
</dbReference>
<name>A0A0P6WQW8_9BACI</name>
<dbReference type="Proteomes" id="UP000050398">
    <property type="component" value="Unassembled WGS sequence"/>
</dbReference>
<feature type="transmembrane region" description="Helical" evidence="19">
    <location>
        <begin position="238"/>
        <end position="259"/>
    </location>
</feature>
<evidence type="ECO:0000256" key="9">
    <source>
        <dbReference type="ARBA" id="ARBA00022679"/>
    </source>
</evidence>
<gene>
    <name evidence="19" type="primary">cobS</name>
    <name evidence="20" type="ORF">AM506_07775</name>
</gene>
<keyword evidence="7 19" id="KW-1003">Cell membrane</keyword>
<dbReference type="PANTHER" id="PTHR34148">
    <property type="entry name" value="ADENOSYLCOBINAMIDE-GDP RIBAZOLETRANSFERASE"/>
    <property type="match status" value="1"/>
</dbReference>
<dbReference type="NCBIfam" id="TIGR00317">
    <property type="entry name" value="cobS"/>
    <property type="match status" value="1"/>
</dbReference>
<comment type="subcellular location">
    <subcellularLocation>
        <location evidence="2 19">Cell membrane</location>
        <topology evidence="2 19">Multi-pass membrane protein</topology>
    </subcellularLocation>
</comment>
<feature type="transmembrane region" description="Helical" evidence="19">
    <location>
        <begin position="185"/>
        <end position="202"/>
    </location>
</feature>
<comment type="similarity">
    <text evidence="4 19">Belongs to the CobS family.</text>
</comment>
<feature type="transmembrane region" description="Helical" evidence="19">
    <location>
        <begin position="142"/>
        <end position="164"/>
    </location>
</feature>
<feature type="transmembrane region" description="Helical" evidence="19">
    <location>
        <begin position="37"/>
        <end position="55"/>
    </location>
</feature>
<feature type="transmembrane region" description="Helical" evidence="19">
    <location>
        <begin position="61"/>
        <end position="83"/>
    </location>
</feature>
<evidence type="ECO:0000256" key="2">
    <source>
        <dbReference type="ARBA" id="ARBA00004651"/>
    </source>
</evidence>
<comment type="catalytic activity">
    <reaction evidence="17 19">
        <text>alpha-ribazole + adenosylcob(III)inamide-GDP = adenosylcob(III)alamin + GMP + H(+)</text>
        <dbReference type="Rhea" id="RHEA:16049"/>
        <dbReference type="ChEBI" id="CHEBI:10329"/>
        <dbReference type="ChEBI" id="CHEBI:15378"/>
        <dbReference type="ChEBI" id="CHEBI:18408"/>
        <dbReference type="ChEBI" id="CHEBI:58115"/>
        <dbReference type="ChEBI" id="CHEBI:60487"/>
        <dbReference type="EC" id="2.7.8.26"/>
    </reaction>
</comment>
<evidence type="ECO:0000256" key="14">
    <source>
        <dbReference type="ARBA" id="ARBA00025228"/>
    </source>
</evidence>
<evidence type="ECO:0000256" key="13">
    <source>
        <dbReference type="ARBA" id="ARBA00023136"/>
    </source>
</evidence>
<keyword evidence="11 19" id="KW-0460">Magnesium</keyword>
<dbReference type="GO" id="GO:0008818">
    <property type="term" value="F:cobalamin 5'-phosphate synthase activity"/>
    <property type="evidence" value="ECO:0007669"/>
    <property type="project" value="UniProtKB-UniRule"/>
</dbReference>
<dbReference type="InterPro" id="IPR003805">
    <property type="entry name" value="CobS"/>
</dbReference>
<dbReference type="GO" id="GO:0009236">
    <property type="term" value="P:cobalamin biosynthetic process"/>
    <property type="evidence" value="ECO:0007669"/>
    <property type="project" value="UniProtKB-UniRule"/>
</dbReference>
<protein>
    <recommendedName>
        <fullName evidence="6 19">Adenosylcobinamide-GDP ribazoletransferase</fullName>
        <ecNumber evidence="5 19">2.7.8.26</ecNumber>
    </recommendedName>
    <alternativeName>
        <fullName evidence="16 19">Cobalamin synthase</fullName>
    </alternativeName>
    <alternativeName>
        <fullName evidence="15 19">Cobalamin-5'-phosphate synthase</fullName>
    </alternativeName>
</protein>
<evidence type="ECO:0000256" key="17">
    <source>
        <dbReference type="ARBA" id="ARBA00048623"/>
    </source>
</evidence>
<dbReference type="RefSeq" id="WP_060671933.1">
    <property type="nucleotide sequence ID" value="NZ_LIXZ01000005.1"/>
</dbReference>
<evidence type="ECO:0000256" key="10">
    <source>
        <dbReference type="ARBA" id="ARBA00022692"/>
    </source>
</evidence>
<sequence>MRFVKSFLLNIQFFTILPVRKEFSLGKEEMRWMVRTFPLFGLCIGTLLTSGYVLLESYTPMSPLALSFYIWVMPILLTGGIHLDGYMDASDAYFSYRDLQKRLEIMKDPRIGAFGVLSLVILLSSRFLFIYESVHYSDTATICLILMLIPIFSRIVMGASLILIPPAQKAGMGYSFSKYMKLNDIWWMLASFILIMVAGVFLNGHFIYAIFTVVTIGFVLFVYLKSKKWFGGMSGDTIGASVEGIESILWMTIWLLLLFDMA</sequence>
<dbReference type="HAMAP" id="MF_00719">
    <property type="entry name" value="CobS"/>
    <property type="match status" value="1"/>
</dbReference>
<evidence type="ECO:0000256" key="7">
    <source>
        <dbReference type="ARBA" id="ARBA00022475"/>
    </source>
</evidence>
<feature type="transmembrane region" description="Helical" evidence="19">
    <location>
        <begin position="111"/>
        <end position="130"/>
    </location>
</feature>
<dbReference type="AlphaFoldDB" id="A0A0P6WQW8"/>
<keyword evidence="9 19" id="KW-0808">Transferase</keyword>
<evidence type="ECO:0000313" key="20">
    <source>
        <dbReference type="EMBL" id="KPL59969.1"/>
    </source>
</evidence>
<comment type="cofactor">
    <cofactor evidence="1 19">
        <name>Mg(2+)</name>
        <dbReference type="ChEBI" id="CHEBI:18420"/>
    </cofactor>
</comment>
<evidence type="ECO:0000256" key="18">
    <source>
        <dbReference type="ARBA" id="ARBA00049504"/>
    </source>
</evidence>